<dbReference type="AlphaFoldDB" id="A0A0F7F769"/>
<reference evidence="1 2" key="2">
    <citation type="journal article" date="2016" name="Genome Announc.">
        <title>Genome Sequence of a Gram-Positive Diazotroph, Paenibacillus durus Type Strain ATCC 35681.</title>
        <authorList>
            <person name="Halim M.A."/>
            <person name="Rahman A.Y."/>
            <person name="Sim K.S."/>
            <person name="Yam H.C."/>
            <person name="Rahim A.A."/>
            <person name="Ghazali A.H."/>
            <person name="Najimudin N."/>
        </authorList>
    </citation>
    <scope>NUCLEOTIDE SEQUENCE [LARGE SCALE GENOMIC DNA]</scope>
    <source>
        <strain evidence="1 2">ATCC 35681</strain>
    </source>
</reference>
<evidence type="ECO:0000313" key="2">
    <source>
        <dbReference type="Proteomes" id="UP000034189"/>
    </source>
</evidence>
<name>A0A0F7F769_PAEDU</name>
<reference evidence="1 2" key="1">
    <citation type="submission" date="2015-03" db="EMBL/GenBank/DDBJ databases">
        <authorList>
            <person name="Abdul Halim M."/>
        </authorList>
    </citation>
    <scope>NUCLEOTIDE SEQUENCE [LARGE SCALE GENOMIC DNA]</scope>
    <source>
        <strain evidence="1 2">ATCC 35681</strain>
    </source>
</reference>
<dbReference type="EMBL" id="CP011114">
    <property type="protein sequence ID" value="AKG33277.1"/>
    <property type="molecule type" value="Genomic_DNA"/>
</dbReference>
<proteinExistence type="predicted"/>
<organism evidence="1 2">
    <name type="scientific">Paenibacillus durus ATCC 35681</name>
    <dbReference type="NCBI Taxonomy" id="1333534"/>
    <lineage>
        <taxon>Bacteria</taxon>
        <taxon>Bacillati</taxon>
        <taxon>Bacillota</taxon>
        <taxon>Bacilli</taxon>
        <taxon>Bacillales</taxon>
        <taxon>Paenibacillaceae</taxon>
        <taxon>Paenibacillus</taxon>
    </lineage>
</organism>
<sequence length="240" mass="26022">MGITDTILKKDTLAKLLASPWRSEDTYVTAGAYMHCTFGTHEEVLNKQDPNGVYINGSPMLTVEDCVVSSTKPGTTMGIAFDAMGRELDGNFYSFGYCRSEMHPIKVAMSGYTIPPYRVDMVDFPPFMLDPDPEQPTFNQPTYPCAPKLLPTVSASAPTGPPFKPQAERRPGLLGALPSLTTMLEKLAGAQTQWTNGSPSVSIQGVPALTSKSCLFCQYGGQIRLLTNGMDPAPPEFSVR</sequence>
<dbReference type="InterPro" id="IPR025460">
    <property type="entry name" value="DUF4280"/>
</dbReference>
<dbReference type="HOGENOM" id="CLU_1276589_0_0_9"/>
<evidence type="ECO:0000313" key="1">
    <source>
        <dbReference type="EMBL" id="AKG33277.1"/>
    </source>
</evidence>
<dbReference type="PATRIC" id="fig|1333534.5.peg.113"/>
<dbReference type="OrthoDB" id="2565645at2"/>
<dbReference type="Pfam" id="PF14107">
    <property type="entry name" value="DUF4280"/>
    <property type="match status" value="1"/>
</dbReference>
<dbReference type="Proteomes" id="UP000034189">
    <property type="component" value="Chromosome"/>
</dbReference>
<accession>A0A0F7F769</accession>
<dbReference type="RefSeq" id="WP_046722626.1">
    <property type="nucleotide sequence ID" value="NZ_CP011114.1"/>
</dbReference>
<gene>
    <name evidence="1" type="ORF">VK70_00505</name>
</gene>
<protein>
    <recommendedName>
        <fullName evidence="3">DUF4280 domain-containing protein</fullName>
    </recommendedName>
</protein>
<evidence type="ECO:0008006" key="3">
    <source>
        <dbReference type="Google" id="ProtNLM"/>
    </source>
</evidence>